<name>A0ABQ9HAL8_9NEOP</name>
<accession>A0ABQ9HAL8</accession>
<dbReference type="Proteomes" id="UP001159363">
    <property type="component" value="Chromosome 5"/>
</dbReference>
<gene>
    <name evidence="1" type="ORF">PR048_017848</name>
</gene>
<keyword evidence="2" id="KW-1185">Reference proteome</keyword>
<protein>
    <submittedName>
        <fullName evidence="1">Uncharacterized protein</fullName>
    </submittedName>
</protein>
<proteinExistence type="predicted"/>
<reference evidence="1 2" key="1">
    <citation type="submission" date="2023-02" db="EMBL/GenBank/DDBJ databases">
        <title>LHISI_Scaffold_Assembly.</title>
        <authorList>
            <person name="Stuart O.P."/>
            <person name="Cleave R."/>
            <person name="Magrath M.J.L."/>
            <person name="Mikheyev A.S."/>
        </authorList>
    </citation>
    <scope>NUCLEOTIDE SEQUENCE [LARGE SCALE GENOMIC DNA]</scope>
    <source>
        <strain evidence="1">Daus_M_001</strain>
        <tissue evidence="1">Leg muscle</tissue>
    </source>
</reference>
<organism evidence="1 2">
    <name type="scientific">Dryococelus australis</name>
    <dbReference type="NCBI Taxonomy" id="614101"/>
    <lineage>
        <taxon>Eukaryota</taxon>
        <taxon>Metazoa</taxon>
        <taxon>Ecdysozoa</taxon>
        <taxon>Arthropoda</taxon>
        <taxon>Hexapoda</taxon>
        <taxon>Insecta</taxon>
        <taxon>Pterygota</taxon>
        <taxon>Neoptera</taxon>
        <taxon>Polyneoptera</taxon>
        <taxon>Phasmatodea</taxon>
        <taxon>Verophasmatodea</taxon>
        <taxon>Anareolatae</taxon>
        <taxon>Phasmatidae</taxon>
        <taxon>Eurycanthinae</taxon>
        <taxon>Dryococelus</taxon>
    </lineage>
</organism>
<evidence type="ECO:0000313" key="2">
    <source>
        <dbReference type="Proteomes" id="UP001159363"/>
    </source>
</evidence>
<comment type="caution">
    <text evidence="1">The sequence shown here is derived from an EMBL/GenBank/DDBJ whole genome shotgun (WGS) entry which is preliminary data.</text>
</comment>
<dbReference type="EMBL" id="JARBHB010000006">
    <property type="protein sequence ID" value="KAJ8881367.1"/>
    <property type="molecule type" value="Genomic_DNA"/>
</dbReference>
<evidence type="ECO:0000313" key="1">
    <source>
        <dbReference type="EMBL" id="KAJ8881367.1"/>
    </source>
</evidence>
<sequence length="70" mass="7550">MLSGPWSQREFRKAYVVWPSPAFCFHLSRACSCDSSQDFTLCAVAREVAGIPGANRAALTECCSALGYAS</sequence>